<evidence type="ECO:0000313" key="1">
    <source>
        <dbReference type="EMBL" id="ADY57762.1"/>
    </source>
</evidence>
<organism evidence="1 2">
    <name type="scientific">Rubinisphaera brasiliensis (strain ATCC 49424 / DSM 5305 / JCM 21570 / IAM 15109 / NBRC 103401 / IFAM 1448)</name>
    <name type="common">Planctomyces brasiliensis</name>
    <dbReference type="NCBI Taxonomy" id="756272"/>
    <lineage>
        <taxon>Bacteria</taxon>
        <taxon>Pseudomonadati</taxon>
        <taxon>Planctomycetota</taxon>
        <taxon>Planctomycetia</taxon>
        <taxon>Planctomycetales</taxon>
        <taxon>Planctomycetaceae</taxon>
        <taxon>Rubinisphaera</taxon>
    </lineage>
</organism>
<reference evidence="2" key="1">
    <citation type="submission" date="2011-02" db="EMBL/GenBank/DDBJ databases">
        <title>The complete genome of Planctomyces brasiliensis DSM 5305.</title>
        <authorList>
            <person name="Lucas S."/>
            <person name="Copeland A."/>
            <person name="Lapidus A."/>
            <person name="Bruce D."/>
            <person name="Goodwin L."/>
            <person name="Pitluck S."/>
            <person name="Kyrpides N."/>
            <person name="Mavromatis K."/>
            <person name="Pagani I."/>
            <person name="Ivanova N."/>
            <person name="Ovchinnikova G."/>
            <person name="Lu M."/>
            <person name="Detter J.C."/>
            <person name="Han C."/>
            <person name="Land M."/>
            <person name="Hauser L."/>
            <person name="Markowitz V."/>
            <person name="Cheng J.-F."/>
            <person name="Hugenholtz P."/>
            <person name="Woyke T."/>
            <person name="Wu D."/>
            <person name="Tindall B."/>
            <person name="Pomrenke H.G."/>
            <person name="Brambilla E."/>
            <person name="Klenk H.-P."/>
            <person name="Eisen J.A."/>
        </authorList>
    </citation>
    <scope>NUCLEOTIDE SEQUENCE [LARGE SCALE GENOMIC DNA]</scope>
    <source>
        <strain evidence="2">ATCC 49424 / DSM 5305 / JCM 21570 / NBRC 103401 / IFAM 1448</strain>
    </source>
</reference>
<dbReference type="HOGENOM" id="CLU_1336691_0_0_0"/>
<dbReference type="InterPro" id="IPR005331">
    <property type="entry name" value="Sulfotransferase"/>
</dbReference>
<dbReference type="AlphaFoldDB" id="F0SMK0"/>
<dbReference type="EMBL" id="CP002546">
    <property type="protein sequence ID" value="ADY57762.1"/>
    <property type="molecule type" value="Genomic_DNA"/>
</dbReference>
<dbReference type="GO" id="GO:0016020">
    <property type="term" value="C:membrane"/>
    <property type="evidence" value="ECO:0007669"/>
    <property type="project" value="InterPro"/>
</dbReference>
<dbReference type="Pfam" id="PF03567">
    <property type="entry name" value="Sulfotransfer_2"/>
    <property type="match status" value="1"/>
</dbReference>
<dbReference type="STRING" id="756272.Plabr_0132"/>
<gene>
    <name evidence="1" type="ordered locus">Plabr_0132</name>
</gene>
<accession>F0SMK0</accession>
<dbReference type="SUPFAM" id="SSF52540">
    <property type="entry name" value="P-loop containing nucleoside triphosphate hydrolases"/>
    <property type="match status" value="1"/>
</dbReference>
<dbReference type="RefSeq" id="WP_013626506.1">
    <property type="nucleotide sequence ID" value="NC_015174.1"/>
</dbReference>
<proteinExistence type="predicted"/>
<dbReference type="InterPro" id="IPR027417">
    <property type="entry name" value="P-loop_NTPase"/>
</dbReference>
<name>F0SMK0_RUBBR</name>
<sequence length="205" mass="24021">MVISPTLKYAFVSTVKGGTNSLYQVLVSRYEGHRYGDFHHCDVSEIPDDWYLFSTCRNPYTRAVSIWYSTCMRGKDRYQFREMCPNPDSFEQFAEWAALIQSQLWRMNDAQQQLLMPQTQRHGNTRFNRILRMETLAQDFVHLPFVAESHVQLPLLNPTQGQRDRASEYLSDRAINAVQQWMGIDFDRYGYSRSPEGLQPQEFAA</sequence>
<evidence type="ECO:0008006" key="3">
    <source>
        <dbReference type="Google" id="ProtNLM"/>
    </source>
</evidence>
<dbReference type="OrthoDB" id="288532at2"/>
<dbReference type="GO" id="GO:0008146">
    <property type="term" value="F:sulfotransferase activity"/>
    <property type="evidence" value="ECO:0007669"/>
    <property type="project" value="InterPro"/>
</dbReference>
<dbReference type="KEGG" id="pbs:Plabr_0132"/>
<protein>
    <recommendedName>
        <fullName evidence="3">Sulfotransferase family protein</fullName>
    </recommendedName>
</protein>
<dbReference type="Proteomes" id="UP000006860">
    <property type="component" value="Chromosome"/>
</dbReference>
<keyword evidence="2" id="KW-1185">Reference proteome</keyword>
<evidence type="ECO:0000313" key="2">
    <source>
        <dbReference type="Proteomes" id="UP000006860"/>
    </source>
</evidence>